<dbReference type="Proteomes" id="UP000002943">
    <property type="component" value="Unassembled WGS sequence"/>
</dbReference>
<gene>
    <name evidence="1" type="ORF">VIBC2010_02780</name>
</gene>
<protein>
    <submittedName>
        <fullName evidence="1">Uncharacterized protein</fullName>
    </submittedName>
</protein>
<dbReference type="InterPro" id="IPR021242">
    <property type="entry name" value="DUF2799"/>
</dbReference>
<sequence length="109" mass="12343">MLLVSATFLFGCSSSVEELVRSGDWYQVGYHDGVTGHSSRSIKELNTLGQANSGDYDRGYLQGVNEYCNPNFAYQIGLSGNYYEGVCESLPDGQKFRMEWQRGWNEYSR</sequence>
<proteinExistence type="predicted"/>
<evidence type="ECO:0000313" key="1">
    <source>
        <dbReference type="EMBL" id="EFP97907.1"/>
    </source>
</evidence>
<dbReference type="STRING" id="796620.VIBC2010_02780"/>
<dbReference type="EMBL" id="AEIU01000037">
    <property type="protein sequence ID" value="EFP97907.1"/>
    <property type="molecule type" value="Genomic_DNA"/>
</dbReference>
<name>E3BG94_9VIBR</name>
<dbReference type="eggNOG" id="ENOG503372C">
    <property type="taxonomic scope" value="Bacteria"/>
</dbReference>
<accession>E3BG94</accession>
<reference evidence="1 2" key="1">
    <citation type="journal article" date="2012" name="Int. J. Syst. Evol. Microbiol.">
        <title>Vibrio caribbeanicus sp. nov., isolated from the marine sponge Scleritoderma cyanea.</title>
        <authorList>
            <person name="Hoffmann M."/>
            <person name="Monday S.R."/>
            <person name="Allard M.W."/>
            <person name="Strain E.A."/>
            <person name="Whittaker P."/>
            <person name="Naum M."/>
            <person name="McCarthy P.J."/>
            <person name="Lopez J.V."/>
            <person name="Fischer M."/>
            <person name="Brown E.W."/>
        </authorList>
    </citation>
    <scope>NUCLEOTIDE SEQUENCE [LARGE SCALE GENOMIC DNA]</scope>
    <source>
        <strain evidence="1 2">ATCC BAA-2122</strain>
    </source>
</reference>
<dbReference type="Pfam" id="PF10973">
    <property type="entry name" value="DUF2799"/>
    <property type="match status" value="1"/>
</dbReference>
<keyword evidence="2" id="KW-1185">Reference proteome</keyword>
<dbReference type="AlphaFoldDB" id="E3BG94"/>
<comment type="caution">
    <text evidence="1">The sequence shown here is derived from an EMBL/GenBank/DDBJ whole genome shotgun (WGS) entry which is preliminary data.</text>
</comment>
<organism evidence="1 2">
    <name type="scientific">Vibrio caribbeanicus ATCC BAA-2122</name>
    <dbReference type="NCBI Taxonomy" id="796620"/>
    <lineage>
        <taxon>Bacteria</taxon>
        <taxon>Pseudomonadati</taxon>
        <taxon>Pseudomonadota</taxon>
        <taxon>Gammaproteobacteria</taxon>
        <taxon>Vibrionales</taxon>
        <taxon>Vibrionaceae</taxon>
        <taxon>Vibrio</taxon>
    </lineage>
</organism>
<evidence type="ECO:0000313" key="2">
    <source>
        <dbReference type="Proteomes" id="UP000002943"/>
    </source>
</evidence>